<sequence length="374" mass="42830">MTQTRLPKIVFVSLLIVFCLTNLILGENRENKLKDALKNTTKTRQRNNSNGENSEDGESVNIFKNEAQNFLKQCGVEKNDSARNSENNAGYRNSYDGVTNNHGNNGYNMKRDNNENNNGHYGNNNNYGQNEDDSNNYNNEWSGYGLIFRTNKRQSNYGNQQNDGQRYNNNENRKNFGNRNDQYGINGNQDTRSGVGDGYGQNNRGNSMYGSSGNHQEGFGLTSLNTRNQERSTNRYDMRNSNRGYNSNDGCKDNGGYGSNIFGYNPEMTLGFNKPRSRKRRYSYYKRDDSDSRDDNQCVSQCIFGYLHLLDEDRTPSETLVIKWLQEHVTGNDMDRIQALRDARRCFGRLTTSDIEDGCEFSKELGKCLELDLE</sequence>
<feature type="compositionally biased region" description="Polar residues" evidence="1">
    <location>
        <begin position="154"/>
        <end position="165"/>
    </location>
</feature>
<organism evidence="3 4">
    <name type="scientific">Ceutorhynchus assimilis</name>
    <name type="common">cabbage seed weevil</name>
    <dbReference type="NCBI Taxonomy" id="467358"/>
    <lineage>
        <taxon>Eukaryota</taxon>
        <taxon>Metazoa</taxon>
        <taxon>Ecdysozoa</taxon>
        <taxon>Arthropoda</taxon>
        <taxon>Hexapoda</taxon>
        <taxon>Insecta</taxon>
        <taxon>Pterygota</taxon>
        <taxon>Neoptera</taxon>
        <taxon>Endopterygota</taxon>
        <taxon>Coleoptera</taxon>
        <taxon>Polyphaga</taxon>
        <taxon>Cucujiformia</taxon>
        <taxon>Curculionidae</taxon>
        <taxon>Ceutorhynchinae</taxon>
        <taxon>Ceutorhynchus</taxon>
    </lineage>
</organism>
<dbReference type="Gene3D" id="1.10.238.20">
    <property type="entry name" value="Pheromone/general odorant binding protein domain"/>
    <property type="match status" value="1"/>
</dbReference>
<accession>A0A9N9M9D3</accession>
<dbReference type="Proteomes" id="UP001152799">
    <property type="component" value="Chromosome 1"/>
</dbReference>
<feature type="compositionally biased region" description="Low complexity" evidence="1">
    <location>
        <begin position="115"/>
        <end position="129"/>
    </location>
</feature>
<proteinExistence type="predicted"/>
<protein>
    <submittedName>
        <fullName evidence="3">Uncharacterized protein</fullName>
    </submittedName>
</protein>
<feature type="compositionally biased region" description="Low complexity" evidence="1">
    <location>
        <begin position="166"/>
        <end position="180"/>
    </location>
</feature>
<dbReference type="EMBL" id="OU892277">
    <property type="protein sequence ID" value="CAG9760067.1"/>
    <property type="molecule type" value="Genomic_DNA"/>
</dbReference>
<evidence type="ECO:0000313" key="3">
    <source>
        <dbReference type="EMBL" id="CAG9760067.1"/>
    </source>
</evidence>
<feature type="region of interest" description="Disordered" evidence="1">
    <location>
        <begin position="154"/>
        <end position="251"/>
    </location>
</feature>
<dbReference type="AlphaFoldDB" id="A0A9N9M9D3"/>
<feature type="region of interest" description="Disordered" evidence="1">
    <location>
        <begin position="36"/>
        <end position="59"/>
    </location>
</feature>
<keyword evidence="4" id="KW-1185">Reference proteome</keyword>
<keyword evidence="2" id="KW-0732">Signal</keyword>
<feature type="compositionally biased region" description="Polar residues" evidence="1">
    <location>
        <begin position="200"/>
        <end position="215"/>
    </location>
</feature>
<feature type="signal peptide" evidence="2">
    <location>
        <begin position="1"/>
        <end position="26"/>
    </location>
</feature>
<reference evidence="3" key="1">
    <citation type="submission" date="2022-01" db="EMBL/GenBank/DDBJ databases">
        <authorList>
            <person name="King R."/>
        </authorList>
    </citation>
    <scope>NUCLEOTIDE SEQUENCE</scope>
</reference>
<evidence type="ECO:0000256" key="1">
    <source>
        <dbReference type="SAM" id="MobiDB-lite"/>
    </source>
</evidence>
<gene>
    <name evidence="3" type="ORF">CEUTPL_LOCUS803</name>
</gene>
<evidence type="ECO:0000256" key="2">
    <source>
        <dbReference type="SAM" id="SignalP"/>
    </source>
</evidence>
<dbReference type="GO" id="GO:0005549">
    <property type="term" value="F:odorant binding"/>
    <property type="evidence" value="ECO:0007669"/>
    <property type="project" value="InterPro"/>
</dbReference>
<feature type="compositionally biased region" description="Polar residues" evidence="1">
    <location>
        <begin position="84"/>
        <end position="107"/>
    </location>
</feature>
<dbReference type="InterPro" id="IPR036728">
    <property type="entry name" value="PBP_GOBP_sf"/>
</dbReference>
<evidence type="ECO:0000313" key="4">
    <source>
        <dbReference type="Proteomes" id="UP001152799"/>
    </source>
</evidence>
<feature type="chain" id="PRO_5040500147" evidence="2">
    <location>
        <begin position="27"/>
        <end position="374"/>
    </location>
</feature>
<feature type="region of interest" description="Disordered" evidence="1">
    <location>
        <begin position="77"/>
        <end position="138"/>
    </location>
</feature>
<dbReference type="SUPFAM" id="SSF47565">
    <property type="entry name" value="Insect pheromone/odorant-binding proteins"/>
    <property type="match status" value="1"/>
</dbReference>
<dbReference type="OrthoDB" id="6774671at2759"/>
<feature type="compositionally biased region" description="Polar residues" evidence="1">
    <location>
        <begin position="181"/>
        <end position="192"/>
    </location>
</feature>
<name>A0A9N9M9D3_9CUCU</name>
<feature type="compositionally biased region" description="Basic and acidic residues" evidence="1">
    <location>
        <begin position="228"/>
        <end position="240"/>
    </location>
</feature>